<gene>
    <name evidence="1" type="ORF">METZ01_LOCUS165978</name>
</gene>
<dbReference type="EMBL" id="UINC01029793">
    <property type="protein sequence ID" value="SVB13124.1"/>
    <property type="molecule type" value="Genomic_DNA"/>
</dbReference>
<organism evidence="1">
    <name type="scientific">marine metagenome</name>
    <dbReference type="NCBI Taxonomy" id="408172"/>
    <lineage>
        <taxon>unclassified sequences</taxon>
        <taxon>metagenomes</taxon>
        <taxon>ecological metagenomes</taxon>
    </lineage>
</organism>
<reference evidence="1" key="1">
    <citation type="submission" date="2018-05" db="EMBL/GenBank/DDBJ databases">
        <authorList>
            <person name="Lanie J.A."/>
            <person name="Ng W.-L."/>
            <person name="Kazmierczak K.M."/>
            <person name="Andrzejewski T.M."/>
            <person name="Davidsen T.M."/>
            <person name="Wayne K.J."/>
            <person name="Tettelin H."/>
            <person name="Glass J.I."/>
            <person name="Rusch D."/>
            <person name="Podicherti R."/>
            <person name="Tsui H.-C.T."/>
            <person name="Winkler M.E."/>
        </authorList>
    </citation>
    <scope>NUCLEOTIDE SEQUENCE</scope>
</reference>
<sequence>VFAIDELHLPVRNVVGDVPREEYFVGGAIAEILVDKTHPVMSGMPARAKIFVGSSPVFTTEEGFEGAAIAKYASSGTPLLSGYFLGEEYVQGFAAALEAHHGEGRVVLLGMRPQWRGQPFGTFKILFNSAFYSQEVAATVQKNKKFWEIPIVKEEKN</sequence>
<proteinExistence type="predicted"/>
<feature type="non-terminal residue" evidence="1">
    <location>
        <position position="1"/>
    </location>
</feature>
<protein>
    <submittedName>
        <fullName evidence="1">Uncharacterized protein</fullName>
    </submittedName>
</protein>
<accession>A0A382BHI6</accession>
<evidence type="ECO:0000313" key="1">
    <source>
        <dbReference type="EMBL" id="SVB13124.1"/>
    </source>
</evidence>
<dbReference type="AlphaFoldDB" id="A0A382BHI6"/>
<name>A0A382BHI6_9ZZZZ</name>